<gene>
    <name evidence="1" type="ORF">pipiens_016326</name>
</gene>
<protein>
    <submittedName>
        <fullName evidence="1">Uncharacterized protein</fullName>
    </submittedName>
</protein>
<proteinExistence type="predicted"/>
<sequence length="66" mass="7336">MSNRVDSTNLSSERSLHLTSAIDAIRIRYVVQVPTSESESSIAAFSILLQLLLDLPGRRFLFTGEI</sequence>
<reference evidence="1 2" key="1">
    <citation type="submission" date="2024-05" db="EMBL/GenBank/DDBJ databases">
        <title>Culex pipiens pipiens assembly and annotation.</title>
        <authorList>
            <person name="Alout H."/>
            <person name="Durand T."/>
        </authorList>
    </citation>
    <scope>NUCLEOTIDE SEQUENCE [LARGE SCALE GENOMIC DNA]</scope>
    <source>
        <strain evidence="1">HA-2024</strain>
        <tissue evidence="1">Whole body</tissue>
    </source>
</reference>
<keyword evidence="2" id="KW-1185">Reference proteome</keyword>
<dbReference type="AlphaFoldDB" id="A0ABD1CLS8"/>
<organism evidence="1 2">
    <name type="scientific">Culex pipiens pipiens</name>
    <name type="common">Northern house mosquito</name>
    <dbReference type="NCBI Taxonomy" id="38569"/>
    <lineage>
        <taxon>Eukaryota</taxon>
        <taxon>Metazoa</taxon>
        <taxon>Ecdysozoa</taxon>
        <taxon>Arthropoda</taxon>
        <taxon>Hexapoda</taxon>
        <taxon>Insecta</taxon>
        <taxon>Pterygota</taxon>
        <taxon>Neoptera</taxon>
        <taxon>Endopterygota</taxon>
        <taxon>Diptera</taxon>
        <taxon>Nematocera</taxon>
        <taxon>Culicoidea</taxon>
        <taxon>Culicidae</taxon>
        <taxon>Culicinae</taxon>
        <taxon>Culicini</taxon>
        <taxon>Culex</taxon>
        <taxon>Culex</taxon>
    </lineage>
</organism>
<dbReference type="EMBL" id="JBEHCU010011032">
    <property type="protein sequence ID" value="KAL1377358.1"/>
    <property type="molecule type" value="Genomic_DNA"/>
</dbReference>
<evidence type="ECO:0000313" key="1">
    <source>
        <dbReference type="EMBL" id="KAL1377358.1"/>
    </source>
</evidence>
<accession>A0ABD1CLS8</accession>
<name>A0ABD1CLS8_CULPP</name>
<dbReference type="Proteomes" id="UP001562425">
    <property type="component" value="Unassembled WGS sequence"/>
</dbReference>
<evidence type="ECO:0000313" key="2">
    <source>
        <dbReference type="Proteomes" id="UP001562425"/>
    </source>
</evidence>
<comment type="caution">
    <text evidence="1">The sequence shown here is derived from an EMBL/GenBank/DDBJ whole genome shotgun (WGS) entry which is preliminary data.</text>
</comment>